<dbReference type="InterPro" id="IPR017771">
    <property type="entry name" value="Cyanamide_hydratase_HD"/>
</dbReference>
<evidence type="ECO:0000259" key="1">
    <source>
        <dbReference type="PROSITE" id="PS51831"/>
    </source>
</evidence>
<dbReference type="PROSITE" id="PS51831">
    <property type="entry name" value="HD"/>
    <property type="match status" value="1"/>
</dbReference>
<reference evidence="2" key="1">
    <citation type="submission" date="2021-07" db="EMBL/GenBank/DDBJ databases">
        <authorList>
            <person name="Durling M."/>
        </authorList>
    </citation>
    <scope>NUCLEOTIDE SEQUENCE</scope>
</reference>
<proteinExistence type="predicted"/>
<dbReference type="Gene3D" id="1.10.3210.10">
    <property type="entry name" value="Hypothetical protein af1432"/>
    <property type="match status" value="1"/>
</dbReference>
<dbReference type="NCBIfam" id="TIGR03401">
    <property type="entry name" value="cyanamide_fam"/>
    <property type="match status" value="1"/>
</dbReference>
<dbReference type="InterPro" id="IPR003607">
    <property type="entry name" value="HD/PDEase_dom"/>
</dbReference>
<gene>
    <name evidence="2" type="ORF">HYALB_00010269</name>
</gene>
<sequence length="246" mass="27494">MANAQDEATTLYGWTAVPRDLAALIQTSTSIRNPVPVYPTNTLPIANPVSQKAFQHARASLPKPTFHHSLRVFYYGVAIVKHAFPSWLTPSFEETYFITCMFHDIGTTPENISATKMSFEFYGGYLAKEALTEWGGERGQVESVVESVIRHQDVGTTGTLSRMGASIQLATLFDNVGQNPELISEGTIEHVVTTYPRLGWSECFAATIQQENELKPWCHTTHLGKRDFPERVLGNKLMEKWDKTGL</sequence>
<organism evidence="2 3">
    <name type="scientific">Hymenoscyphus albidus</name>
    <dbReference type="NCBI Taxonomy" id="595503"/>
    <lineage>
        <taxon>Eukaryota</taxon>
        <taxon>Fungi</taxon>
        <taxon>Dikarya</taxon>
        <taxon>Ascomycota</taxon>
        <taxon>Pezizomycotina</taxon>
        <taxon>Leotiomycetes</taxon>
        <taxon>Helotiales</taxon>
        <taxon>Helotiaceae</taxon>
        <taxon>Hymenoscyphus</taxon>
    </lineage>
</organism>
<dbReference type="PANTHER" id="PTHR35569">
    <property type="entry name" value="CYANAMIDE HYDRATASE DDI2-RELATED"/>
    <property type="match status" value="1"/>
</dbReference>
<dbReference type="Proteomes" id="UP000701801">
    <property type="component" value="Unassembled WGS sequence"/>
</dbReference>
<accession>A0A9N9QA97</accession>
<evidence type="ECO:0000313" key="3">
    <source>
        <dbReference type="Proteomes" id="UP000701801"/>
    </source>
</evidence>
<dbReference type="OrthoDB" id="409121at2759"/>
<dbReference type="EMBL" id="CAJVRM010000372">
    <property type="protein sequence ID" value="CAG8980267.1"/>
    <property type="molecule type" value="Genomic_DNA"/>
</dbReference>
<name>A0A9N9QA97_9HELO</name>
<dbReference type="SUPFAM" id="SSF109604">
    <property type="entry name" value="HD-domain/PDEase-like"/>
    <property type="match status" value="1"/>
</dbReference>
<dbReference type="InterPro" id="IPR006674">
    <property type="entry name" value="HD_domain"/>
</dbReference>
<protein>
    <recommendedName>
        <fullName evidence="1">HD domain-containing protein</fullName>
    </recommendedName>
</protein>
<feature type="domain" description="HD" evidence="1">
    <location>
        <begin position="65"/>
        <end position="176"/>
    </location>
</feature>
<dbReference type="CDD" id="cd00077">
    <property type="entry name" value="HDc"/>
    <property type="match status" value="1"/>
</dbReference>
<evidence type="ECO:0000313" key="2">
    <source>
        <dbReference type="EMBL" id="CAG8980267.1"/>
    </source>
</evidence>
<dbReference type="AlphaFoldDB" id="A0A9N9QA97"/>
<dbReference type="PANTHER" id="PTHR35569:SF1">
    <property type="entry name" value="CYANAMIDE HYDRATASE DDI2-RELATED"/>
    <property type="match status" value="1"/>
</dbReference>
<comment type="caution">
    <text evidence="2">The sequence shown here is derived from an EMBL/GenBank/DDBJ whole genome shotgun (WGS) entry which is preliminary data.</text>
</comment>
<keyword evidence="3" id="KW-1185">Reference proteome</keyword>